<sequence length="252" mass="28091">MALHVHDHGDPAAPPLVLIHGLTDDGTCWPDAVARWERDHHVLAVDQRGHGRSPGFSEEQFRRVPEVMRDDVAAVLRQLGRPAILVGHSLGGLVAARVAQGYPELVRAIVLEDPAKPAPHWDGANTEFSRQQLAFVEAVTQDPDGEVTRMLQETPWTDTELEPWAESKARVDREYLRRGLYLGDTAWEEMFSALTVPTLIVVPVDGEMAPDPARIDNDLVEVVEIPGAGHCIRRDRPDEFHAVVDAFLDRHR</sequence>
<name>A0ABP9F9T5_9ACTN</name>
<dbReference type="PANTHER" id="PTHR43194">
    <property type="entry name" value="HYDROLASE ALPHA/BETA FOLD FAMILY"/>
    <property type="match status" value="1"/>
</dbReference>
<accession>A0ABP9F9T5</accession>
<evidence type="ECO:0000313" key="3">
    <source>
        <dbReference type="Proteomes" id="UP001501521"/>
    </source>
</evidence>
<feature type="domain" description="AB hydrolase-1" evidence="1">
    <location>
        <begin position="16"/>
        <end position="242"/>
    </location>
</feature>
<dbReference type="InterPro" id="IPR050228">
    <property type="entry name" value="Carboxylesterase_BioH"/>
</dbReference>
<dbReference type="PANTHER" id="PTHR43194:SF2">
    <property type="entry name" value="PEROXISOMAL MEMBRANE PROTEIN LPX1"/>
    <property type="match status" value="1"/>
</dbReference>
<organism evidence="2 3">
    <name type="scientific">Tessaracoccus lubricantis</name>
    <dbReference type="NCBI Taxonomy" id="545543"/>
    <lineage>
        <taxon>Bacteria</taxon>
        <taxon>Bacillati</taxon>
        <taxon>Actinomycetota</taxon>
        <taxon>Actinomycetes</taxon>
        <taxon>Propionibacteriales</taxon>
        <taxon>Propionibacteriaceae</taxon>
        <taxon>Tessaracoccus</taxon>
    </lineage>
</organism>
<dbReference type="InterPro" id="IPR000073">
    <property type="entry name" value="AB_hydrolase_1"/>
</dbReference>
<comment type="caution">
    <text evidence="2">The sequence shown here is derived from an EMBL/GenBank/DDBJ whole genome shotgun (WGS) entry which is preliminary data.</text>
</comment>
<gene>
    <name evidence="2" type="ORF">GCM10025789_07660</name>
</gene>
<keyword evidence="3" id="KW-1185">Reference proteome</keyword>
<dbReference type="GO" id="GO:0016787">
    <property type="term" value="F:hydrolase activity"/>
    <property type="evidence" value="ECO:0007669"/>
    <property type="project" value="UniProtKB-KW"/>
</dbReference>
<dbReference type="Gene3D" id="3.40.50.1820">
    <property type="entry name" value="alpha/beta hydrolase"/>
    <property type="match status" value="1"/>
</dbReference>
<keyword evidence="2" id="KW-0378">Hydrolase</keyword>
<dbReference type="Pfam" id="PF12697">
    <property type="entry name" value="Abhydrolase_6"/>
    <property type="match status" value="1"/>
</dbReference>
<proteinExistence type="predicted"/>
<reference evidence="3" key="1">
    <citation type="journal article" date="2019" name="Int. J. Syst. Evol. Microbiol.">
        <title>The Global Catalogue of Microorganisms (GCM) 10K type strain sequencing project: providing services to taxonomists for standard genome sequencing and annotation.</title>
        <authorList>
            <consortium name="The Broad Institute Genomics Platform"/>
            <consortium name="The Broad Institute Genome Sequencing Center for Infectious Disease"/>
            <person name="Wu L."/>
            <person name="Ma J."/>
        </authorList>
    </citation>
    <scope>NUCLEOTIDE SEQUENCE [LARGE SCALE GENOMIC DNA]</scope>
    <source>
        <strain evidence="3">JCM 19125</strain>
    </source>
</reference>
<protein>
    <submittedName>
        <fullName evidence="2">Alpha/beta hydrolase</fullName>
    </submittedName>
</protein>
<dbReference type="RefSeq" id="WP_345579214.1">
    <property type="nucleotide sequence ID" value="NZ_BAABLV010000012.1"/>
</dbReference>
<dbReference type="InterPro" id="IPR029058">
    <property type="entry name" value="AB_hydrolase_fold"/>
</dbReference>
<dbReference type="EMBL" id="BAABLV010000012">
    <property type="protein sequence ID" value="GAA4892965.1"/>
    <property type="molecule type" value="Genomic_DNA"/>
</dbReference>
<evidence type="ECO:0000313" key="2">
    <source>
        <dbReference type="EMBL" id="GAA4892965.1"/>
    </source>
</evidence>
<evidence type="ECO:0000259" key="1">
    <source>
        <dbReference type="Pfam" id="PF12697"/>
    </source>
</evidence>
<dbReference type="Proteomes" id="UP001501521">
    <property type="component" value="Unassembled WGS sequence"/>
</dbReference>
<dbReference type="PRINTS" id="PR00111">
    <property type="entry name" value="ABHYDROLASE"/>
</dbReference>
<dbReference type="SUPFAM" id="SSF53474">
    <property type="entry name" value="alpha/beta-Hydrolases"/>
    <property type="match status" value="1"/>
</dbReference>